<reference evidence="1" key="1">
    <citation type="journal article" date="2015" name="Nature">
        <title>Complex archaea that bridge the gap between prokaryotes and eukaryotes.</title>
        <authorList>
            <person name="Spang A."/>
            <person name="Saw J.H."/>
            <person name="Jorgensen S.L."/>
            <person name="Zaremba-Niedzwiedzka K."/>
            <person name="Martijn J."/>
            <person name="Lind A.E."/>
            <person name="van Eijk R."/>
            <person name="Schleper C."/>
            <person name="Guy L."/>
            <person name="Ettema T.J."/>
        </authorList>
    </citation>
    <scope>NUCLEOTIDE SEQUENCE</scope>
</reference>
<feature type="non-terminal residue" evidence="1">
    <location>
        <position position="1"/>
    </location>
</feature>
<accession>A0A0F9GHW0</accession>
<sequence>KHLEHSKEIIWFNSRRLFNYLKEKGFLNQI</sequence>
<dbReference type="EMBL" id="LAZR01017927">
    <property type="protein sequence ID" value="KKL98419.1"/>
    <property type="molecule type" value="Genomic_DNA"/>
</dbReference>
<dbReference type="AlphaFoldDB" id="A0A0F9GHW0"/>
<comment type="caution">
    <text evidence="1">The sequence shown here is derived from an EMBL/GenBank/DDBJ whole genome shotgun (WGS) entry which is preliminary data.</text>
</comment>
<gene>
    <name evidence="1" type="ORF">LCGC14_1824570</name>
</gene>
<name>A0A0F9GHW0_9ZZZZ</name>
<proteinExistence type="predicted"/>
<evidence type="ECO:0000313" key="1">
    <source>
        <dbReference type="EMBL" id="KKL98419.1"/>
    </source>
</evidence>
<protein>
    <submittedName>
        <fullName evidence="1">Uncharacterized protein</fullName>
    </submittedName>
</protein>
<organism evidence="1">
    <name type="scientific">marine sediment metagenome</name>
    <dbReference type="NCBI Taxonomy" id="412755"/>
    <lineage>
        <taxon>unclassified sequences</taxon>
        <taxon>metagenomes</taxon>
        <taxon>ecological metagenomes</taxon>
    </lineage>
</organism>